<dbReference type="Pfam" id="PF03663">
    <property type="entry name" value="Glyco_hydro_76"/>
    <property type="match status" value="1"/>
</dbReference>
<dbReference type="SUPFAM" id="SSF48208">
    <property type="entry name" value="Six-hairpin glycosidases"/>
    <property type="match status" value="1"/>
</dbReference>
<dbReference type="RefSeq" id="WP_014221154.1">
    <property type="nucleotide sequence ID" value="NZ_LWBO01000018.1"/>
</dbReference>
<evidence type="ECO:0000256" key="1">
    <source>
        <dbReference type="SAM" id="SignalP"/>
    </source>
</evidence>
<evidence type="ECO:0000313" key="2">
    <source>
        <dbReference type="EMBL" id="OQP46007.1"/>
    </source>
</evidence>
<dbReference type="PIRSF" id="PIRSF021505">
    <property type="entry name" value="O_gly_hdrol"/>
    <property type="match status" value="1"/>
</dbReference>
<dbReference type="Proteomes" id="UP000192277">
    <property type="component" value="Unassembled WGS sequence"/>
</dbReference>
<dbReference type="InterPro" id="IPR005198">
    <property type="entry name" value="Glyco_hydro_76"/>
</dbReference>
<dbReference type="InterPro" id="IPR014512">
    <property type="entry name" value="O_gly_hydro"/>
</dbReference>
<reference evidence="2 3" key="1">
    <citation type="submission" date="2016-04" db="EMBL/GenBank/DDBJ databases">
        <authorList>
            <person name="Chen L."/>
            <person name="Zhuang W."/>
            <person name="Wang G."/>
        </authorList>
    </citation>
    <scope>NUCLEOTIDE SEQUENCE [LARGE SCALE GENOMIC DNA]</scope>
    <source>
        <strain evidence="3">GR20</strain>
    </source>
</reference>
<protein>
    <recommendedName>
        <fullName evidence="4">Glycoside hydrolase family 76</fullName>
    </recommendedName>
</protein>
<dbReference type="PANTHER" id="PTHR47791:SF3">
    <property type="entry name" value="MEIOTICALLY UP-REGULATED GENE 191 PROTEIN"/>
    <property type="match status" value="1"/>
</dbReference>
<sequence length="361" mass="40721">MNRILLITCAFTLLHGVAAFSQSTKINWAKAADSAQQALTTQFWSNSENYYLHNNSGNTTFDYWWNAHALDVLANGYARTKDPAYTARMSNLLKGIYNMNGSKWANKFYDDMEWLAIACLHAYDVTDDKKYKEVAQLLWDNIRQGWTNAHGGGIMWQSGTPDSKNACSNGPAIILAARLYKLNKNDLDLGWAKKIYEWQRTYLVDTSRGVVWDAFGNYTETGLYTYNQGTWLGAALELYTITKEDSYLQDAMKTGSYITSDQQKFAPNGILKDEGAGDGGLFKGIFISYLNQLTRSRDIPRATRTWYVQFLKTNGESLLTNATYRPDYVFGSDWRSQPHGPKTDGSIQLSACMLLEALVGL</sequence>
<accession>A0ABX3NTT6</accession>
<proteinExistence type="predicted"/>
<feature type="signal peptide" evidence="1">
    <location>
        <begin position="1"/>
        <end position="21"/>
    </location>
</feature>
<dbReference type="PANTHER" id="PTHR47791">
    <property type="entry name" value="MEIOTICALLY UP-REGULATED GENE 191 PROTEIN"/>
    <property type="match status" value="1"/>
</dbReference>
<organism evidence="2 3">
    <name type="scientific">Niastella koreensis</name>
    <dbReference type="NCBI Taxonomy" id="354356"/>
    <lineage>
        <taxon>Bacteria</taxon>
        <taxon>Pseudomonadati</taxon>
        <taxon>Bacteroidota</taxon>
        <taxon>Chitinophagia</taxon>
        <taxon>Chitinophagales</taxon>
        <taxon>Chitinophagaceae</taxon>
        <taxon>Niastella</taxon>
    </lineage>
</organism>
<gene>
    <name evidence="2" type="ORF">A4D02_32980</name>
</gene>
<comment type="caution">
    <text evidence="2">The sequence shown here is derived from an EMBL/GenBank/DDBJ whole genome shotgun (WGS) entry which is preliminary data.</text>
</comment>
<dbReference type="InterPro" id="IPR053169">
    <property type="entry name" value="MUG_Protein"/>
</dbReference>
<keyword evidence="3" id="KW-1185">Reference proteome</keyword>
<dbReference type="Gene3D" id="1.50.10.20">
    <property type="match status" value="1"/>
</dbReference>
<name>A0ABX3NTT6_9BACT</name>
<dbReference type="InterPro" id="IPR008928">
    <property type="entry name" value="6-hairpin_glycosidase_sf"/>
</dbReference>
<feature type="chain" id="PRO_5046915796" description="Glycoside hydrolase family 76" evidence="1">
    <location>
        <begin position="22"/>
        <end position="361"/>
    </location>
</feature>
<dbReference type="EMBL" id="LWBO01000018">
    <property type="protein sequence ID" value="OQP46007.1"/>
    <property type="molecule type" value="Genomic_DNA"/>
</dbReference>
<keyword evidence="1" id="KW-0732">Signal</keyword>
<evidence type="ECO:0008006" key="4">
    <source>
        <dbReference type="Google" id="ProtNLM"/>
    </source>
</evidence>
<evidence type="ECO:0000313" key="3">
    <source>
        <dbReference type="Proteomes" id="UP000192277"/>
    </source>
</evidence>